<protein>
    <recommendedName>
        <fullName evidence="11">ABC transporter domain-containing protein</fullName>
    </recommendedName>
</protein>
<dbReference type="GO" id="GO:0005886">
    <property type="term" value="C:plasma membrane"/>
    <property type="evidence" value="ECO:0007669"/>
    <property type="project" value="TreeGrafter"/>
</dbReference>
<evidence type="ECO:0000256" key="5">
    <source>
        <dbReference type="ARBA" id="ARBA00022741"/>
    </source>
</evidence>
<proteinExistence type="inferred from homology"/>
<organism evidence="12 13">
    <name type="scientific">Caenorhabditis auriculariae</name>
    <dbReference type="NCBI Taxonomy" id="2777116"/>
    <lineage>
        <taxon>Eukaryota</taxon>
        <taxon>Metazoa</taxon>
        <taxon>Ecdysozoa</taxon>
        <taxon>Nematoda</taxon>
        <taxon>Chromadorea</taxon>
        <taxon>Rhabditida</taxon>
        <taxon>Rhabditina</taxon>
        <taxon>Rhabditomorpha</taxon>
        <taxon>Rhabditoidea</taxon>
        <taxon>Rhabditidae</taxon>
        <taxon>Peloderinae</taxon>
        <taxon>Caenorhabditis</taxon>
    </lineage>
</organism>
<gene>
    <name evidence="12" type="ORF">CAUJ_LOCUS6293</name>
</gene>
<comment type="subcellular location">
    <subcellularLocation>
        <location evidence="1">Membrane</location>
        <topology evidence="1">Multi-pass membrane protein</topology>
    </subcellularLocation>
</comment>
<keyword evidence="8 10" id="KW-0472">Membrane</keyword>
<dbReference type="Pfam" id="PF00005">
    <property type="entry name" value="ABC_tran"/>
    <property type="match status" value="1"/>
</dbReference>
<dbReference type="SUPFAM" id="SSF52540">
    <property type="entry name" value="P-loop containing nucleoside triphosphate hydrolases"/>
    <property type="match status" value="2"/>
</dbReference>
<dbReference type="GO" id="GO:0005524">
    <property type="term" value="F:ATP binding"/>
    <property type="evidence" value="ECO:0007669"/>
    <property type="project" value="UniProtKB-KW"/>
</dbReference>
<reference evidence="12" key="1">
    <citation type="submission" date="2020-10" db="EMBL/GenBank/DDBJ databases">
        <authorList>
            <person name="Kikuchi T."/>
        </authorList>
    </citation>
    <scope>NUCLEOTIDE SEQUENCE</scope>
    <source>
        <strain evidence="12">NKZ352</strain>
    </source>
</reference>
<keyword evidence="6" id="KW-0067">ATP-binding</keyword>
<dbReference type="OrthoDB" id="66620at2759"/>
<feature type="region of interest" description="Disordered" evidence="9">
    <location>
        <begin position="1"/>
        <end position="84"/>
    </location>
</feature>
<dbReference type="AlphaFoldDB" id="A0A8S1H527"/>
<sequence length="681" mass="77156">MTSPMNSTKIRIRSTRQTSERDNKSSRGSSGEKRSLLTHRSATQVLDKQGLDKLKEPLLKKENVAVTIEEEPSTAPTQQDLDDERDIALASQRFRRTSKEKKSEMSSSVSQSVVSKKLSWLNIEASVRKDDQDLKPILKSVTGCAKAGEVTFIMGSSGAGKTTLLNILTGRNLKKIERQGQVFVNNREMRPGDMNKVSAYVQQDDVFIGLLTVSETLHFAAKLRSPKELTEDERHEIVDDLISMMSLSKCKDTKVGSSLEKSLSRGERKRLAFACEVLTDPPILFCDEPTSGLDSYMAHQVVKSLVRLSKENKTIVCTIHQPSTIVYQMADTCGYKLPDFISLPDHFMRIVSQGNSETEIQFTDRVQRVYHEYEEMSKPETPSCYSSKGAEDGSKLWFHRSWVSQFVYLFDRAWKQLMRDRQLIIIKIFQTTLMSIMLGCVFLQMPLDKAHLDSYKGISFVSVQLMHMLFLFPSMTIFWRDFPIVVREYQSNMYSPSAYFAAKSLVDTIQYLCFPAIFATIVYFMAGLPLNFFSITTYVVVVILMSATASSVAHAAASCFGDLPTAMSLVPLFTIPLMTCGGFYISRDRIPIYFYPFKYLSWHGYAFEIILIGLLADRGHIEGCTGQADLPDVPCSTGEQAVIDASFHPDHYWRNFGFIFFAIFFWKLVATVAYTYRVRKA</sequence>
<comment type="caution">
    <text evidence="12">The sequence shown here is derived from an EMBL/GenBank/DDBJ whole genome shotgun (WGS) entry which is preliminary data.</text>
</comment>
<dbReference type="InterPro" id="IPR027417">
    <property type="entry name" value="P-loop_NTPase"/>
</dbReference>
<dbReference type="GO" id="GO:0140359">
    <property type="term" value="F:ABC-type transporter activity"/>
    <property type="evidence" value="ECO:0007669"/>
    <property type="project" value="InterPro"/>
</dbReference>
<evidence type="ECO:0000256" key="8">
    <source>
        <dbReference type="ARBA" id="ARBA00023136"/>
    </source>
</evidence>
<feature type="compositionally biased region" description="Basic and acidic residues" evidence="9">
    <location>
        <begin position="18"/>
        <end position="35"/>
    </location>
</feature>
<evidence type="ECO:0000256" key="9">
    <source>
        <dbReference type="SAM" id="MobiDB-lite"/>
    </source>
</evidence>
<evidence type="ECO:0000256" key="10">
    <source>
        <dbReference type="SAM" id="Phobius"/>
    </source>
</evidence>
<dbReference type="PANTHER" id="PTHR48041:SF68">
    <property type="entry name" value="ABC TRANSPORTER DOMAIN-CONTAINING PROTEIN"/>
    <property type="match status" value="1"/>
</dbReference>
<dbReference type="GO" id="GO:0016887">
    <property type="term" value="F:ATP hydrolysis activity"/>
    <property type="evidence" value="ECO:0007669"/>
    <property type="project" value="InterPro"/>
</dbReference>
<evidence type="ECO:0000259" key="11">
    <source>
        <dbReference type="PROSITE" id="PS50893"/>
    </source>
</evidence>
<keyword evidence="5" id="KW-0547">Nucleotide-binding</keyword>
<feature type="compositionally biased region" description="Basic and acidic residues" evidence="9">
    <location>
        <begin position="49"/>
        <end position="63"/>
    </location>
</feature>
<feature type="transmembrane region" description="Helical" evidence="10">
    <location>
        <begin position="656"/>
        <end position="676"/>
    </location>
</feature>
<dbReference type="SMART" id="SM00382">
    <property type="entry name" value="AAA"/>
    <property type="match status" value="1"/>
</dbReference>
<dbReference type="Proteomes" id="UP000835052">
    <property type="component" value="Unassembled WGS sequence"/>
</dbReference>
<dbReference type="PANTHER" id="PTHR48041">
    <property type="entry name" value="ABC TRANSPORTER G FAMILY MEMBER 28"/>
    <property type="match status" value="1"/>
</dbReference>
<evidence type="ECO:0000256" key="4">
    <source>
        <dbReference type="ARBA" id="ARBA00022692"/>
    </source>
</evidence>
<feature type="domain" description="ABC transporter" evidence="11">
    <location>
        <begin position="121"/>
        <end position="363"/>
    </location>
</feature>
<feature type="transmembrane region" description="Helical" evidence="10">
    <location>
        <begin position="457"/>
        <end position="479"/>
    </location>
</feature>
<evidence type="ECO:0000256" key="1">
    <source>
        <dbReference type="ARBA" id="ARBA00004141"/>
    </source>
</evidence>
<name>A0A8S1H527_9PELO</name>
<dbReference type="InterPro" id="IPR013525">
    <property type="entry name" value="ABC2_TM"/>
</dbReference>
<dbReference type="InterPro" id="IPR003593">
    <property type="entry name" value="AAA+_ATPase"/>
</dbReference>
<keyword evidence="13" id="KW-1185">Reference proteome</keyword>
<dbReference type="PROSITE" id="PS50893">
    <property type="entry name" value="ABC_TRANSPORTER_2"/>
    <property type="match status" value="1"/>
</dbReference>
<feature type="transmembrane region" description="Helical" evidence="10">
    <location>
        <begin position="532"/>
        <end position="553"/>
    </location>
</feature>
<dbReference type="Pfam" id="PF01061">
    <property type="entry name" value="ABC2_membrane"/>
    <property type="match status" value="1"/>
</dbReference>
<comment type="similarity">
    <text evidence="2">Belongs to the ABC transporter superfamily. ABCG family. Eye pigment precursor importer (TC 3.A.1.204) subfamily.</text>
</comment>
<accession>A0A8S1H527</accession>
<keyword evidence="4 10" id="KW-0812">Transmembrane</keyword>
<evidence type="ECO:0000256" key="3">
    <source>
        <dbReference type="ARBA" id="ARBA00022448"/>
    </source>
</evidence>
<feature type="transmembrane region" description="Helical" evidence="10">
    <location>
        <begin position="424"/>
        <end position="445"/>
    </location>
</feature>
<dbReference type="InterPro" id="IPR050352">
    <property type="entry name" value="ABCG_transporters"/>
</dbReference>
<dbReference type="InterPro" id="IPR003439">
    <property type="entry name" value="ABC_transporter-like_ATP-bd"/>
</dbReference>
<keyword evidence="3" id="KW-0813">Transport</keyword>
<dbReference type="EMBL" id="CAJGYM010000015">
    <property type="protein sequence ID" value="CAD6190374.1"/>
    <property type="molecule type" value="Genomic_DNA"/>
</dbReference>
<dbReference type="Gene3D" id="3.40.50.300">
    <property type="entry name" value="P-loop containing nucleotide triphosphate hydrolases"/>
    <property type="match status" value="1"/>
</dbReference>
<feature type="transmembrane region" description="Helical" evidence="10">
    <location>
        <begin position="565"/>
        <end position="585"/>
    </location>
</feature>
<evidence type="ECO:0000256" key="2">
    <source>
        <dbReference type="ARBA" id="ARBA00005814"/>
    </source>
</evidence>
<evidence type="ECO:0000256" key="6">
    <source>
        <dbReference type="ARBA" id="ARBA00022840"/>
    </source>
</evidence>
<evidence type="ECO:0000256" key="7">
    <source>
        <dbReference type="ARBA" id="ARBA00022989"/>
    </source>
</evidence>
<evidence type="ECO:0000313" key="12">
    <source>
        <dbReference type="EMBL" id="CAD6190374.1"/>
    </source>
</evidence>
<evidence type="ECO:0000313" key="13">
    <source>
        <dbReference type="Proteomes" id="UP000835052"/>
    </source>
</evidence>
<keyword evidence="7 10" id="KW-1133">Transmembrane helix</keyword>
<feature type="transmembrane region" description="Helical" evidence="10">
    <location>
        <begin position="500"/>
        <end position="526"/>
    </location>
</feature>